<protein>
    <submittedName>
        <fullName evidence="1">Uncharacterized protein</fullName>
    </submittedName>
</protein>
<dbReference type="AlphaFoldDB" id="X0YZZ2"/>
<comment type="caution">
    <text evidence="1">The sequence shown here is derived from an EMBL/GenBank/DDBJ whole genome shotgun (WGS) entry which is preliminary data.</text>
</comment>
<evidence type="ECO:0000313" key="1">
    <source>
        <dbReference type="EMBL" id="GAG41971.1"/>
    </source>
</evidence>
<organism evidence="1">
    <name type="scientific">marine sediment metagenome</name>
    <dbReference type="NCBI Taxonomy" id="412755"/>
    <lineage>
        <taxon>unclassified sequences</taxon>
        <taxon>metagenomes</taxon>
        <taxon>ecological metagenomes</taxon>
    </lineage>
</organism>
<name>X0YZZ2_9ZZZZ</name>
<gene>
    <name evidence="1" type="ORF">S01H1_85563</name>
</gene>
<feature type="non-terminal residue" evidence="1">
    <location>
        <position position="1"/>
    </location>
</feature>
<dbReference type="EMBL" id="BARS01058819">
    <property type="protein sequence ID" value="GAG41971.1"/>
    <property type="molecule type" value="Genomic_DNA"/>
</dbReference>
<accession>X0YZZ2</accession>
<reference evidence="1" key="1">
    <citation type="journal article" date="2014" name="Front. Microbiol.">
        <title>High frequency of phylogenetically diverse reductive dehalogenase-homologous genes in deep subseafloor sedimentary metagenomes.</title>
        <authorList>
            <person name="Kawai M."/>
            <person name="Futagami T."/>
            <person name="Toyoda A."/>
            <person name="Takaki Y."/>
            <person name="Nishi S."/>
            <person name="Hori S."/>
            <person name="Arai W."/>
            <person name="Tsubouchi T."/>
            <person name="Morono Y."/>
            <person name="Uchiyama I."/>
            <person name="Ito T."/>
            <person name="Fujiyama A."/>
            <person name="Inagaki F."/>
            <person name="Takami H."/>
        </authorList>
    </citation>
    <scope>NUCLEOTIDE SEQUENCE</scope>
    <source>
        <strain evidence="1">Expedition CK06-06</strain>
    </source>
</reference>
<proteinExistence type="predicted"/>
<sequence length="29" mass="3448">VVKADLYVFQFKIDCFSFRLRLNQLISSP</sequence>